<feature type="repeat" description="ANK" evidence="3">
    <location>
        <begin position="587"/>
        <end position="619"/>
    </location>
</feature>
<evidence type="ECO:0000256" key="3">
    <source>
        <dbReference type="PROSITE-ProRule" id="PRU00023"/>
    </source>
</evidence>
<dbReference type="Gene3D" id="1.25.40.20">
    <property type="entry name" value="Ankyrin repeat-containing domain"/>
    <property type="match status" value="5"/>
</dbReference>
<feature type="repeat" description="ANK" evidence="3">
    <location>
        <begin position="299"/>
        <end position="331"/>
    </location>
</feature>
<dbReference type="PRINTS" id="PR01415">
    <property type="entry name" value="ANKYRIN"/>
</dbReference>
<dbReference type="Pfam" id="PF13637">
    <property type="entry name" value="Ank_4"/>
    <property type="match status" value="1"/>
</dbReference>
<dbReference type="PANTHER" id="PTHR24166">
    <property type="entry name" value="ROLLING PEBBLES, ISOFORM B"/>
    <property type="match status" value="1"/>
</dbReference>
<feature type="repeat" description="ANK" evidence="3">
    <location>
        <begin position="130"/>
        <end position="162"/>
    </location>
</feature>
<dbReference type="PROSITE" id="PS50297">
    <property type="entry name" value="ANK_REP_REGION"/>
    <property type="match status" value="7"/>
</dbReference>
<feature type="repeat" description="ANK" evidence="3">
    <location>
        <begin position="164"/>
        <end position="196"/>
    </location>
</feature>
<keyword evidence="2 3" id="KW-0040">ANK repeat</keyword>
<reference evidence="4" key="1">
    <citation type="journal article" date="2020" name="bioRxiv">
        <title>Genomic and phenotypic heterogeneity of clinical isolates of the human pathogens Aspergillus fumigatus, Aspergillus lentulus and Aspergillus fumigatiaffinis.</title>
        <authorList>
            <person name="dos Santos R.A.C."/>
            <person name="Steenwyk J.L."/>
            <person name="Rivero-Menendez O."/>
            <person name="Mead M.E."/>
            <person name="Silva L.P."/>
            <person name="Bastos R.W."/>
            <person name="Alastruey-Izquierdo A."/>
            <person name="Goldman G.H."/>
            <person name="Rokas A."/>
        </authorList>
    </citation>
    <scope>NUCLEOTIDE SEQUENCE</scope>
    <source>
        <strain evidence="4">CNM-CM6805</strain>
    </source>
</reference>
<dbReference type="Pfam" id="PF00023">
    <property type="entry name" value="Ank"/>
    <property type="match status" value="1"/>
</dbReference>
<feature type="repeat" description="ANK" evidence="3">
    <location>
        <begin position="407"/>
        <end position="435"/>
    </location>
</feature>
<dbReference type="AlphaFoldDB" id="A0A8H4GVC0"/>
<feature type="repeat" description="ANK" evidence="3">
    <location>
        <begin position="197"/>
        <end position="229"/>
    </location>
</feature>
<feature type="repeat" description="ANK" evidence="3">
    <location>
        <begin position="373"/>
        <end position="405"/>
    </location>
</feature>
<dbReference type="Proteomes" id="UP000653565">
    <property type="component" value="Unassembled WGS sequence"/>
</dbReference>
<gene>
    <name evidence="4" type="ORF">CNMCM6805_001778</name>
</gene>
<evidence type="ECO:0000256" key="2">
    <source>
        <dbReference type="ARBA" id="ARBA00023043"/>
    </source>
</evidence>
<feature type="repeat" description="ANK" evidence="3">
    <location>
        <begin position="230"/>
        <end position="262"/>
    </location>
</feature>
<organism evidence="4 5">
    <name type="scientific">Aspergillus fumigatiaffinis</name>
    <dbReference type="NCBI Taxonomy" id="340414"/>
    <lineage>
        <taxon>Eukaryota</taxon>
        <taxon>Fungi</taxon>
        <taxon>Dikarya</taxon>
        <taxon>Ascomycota</taxon>
        <taxon>Pezizomycotina</taxon>
        <taxon>Eurotiomycetes</taxon>
        <taxon>Eurotiomycetidae</taxon>
        <taxon>Eurotiales</taxon>
        <taxon>Aspergillaceae</taxon>
        <taxon>Aspergillus</taxon>
        <taxon>Aspergillus subgen. Fumigati</taxon>
    </lineage>
</organism>
<evidence type="ECO:0000313" key="4">
    <source>
        <dbReference type="EMBL" id="KAF4228984.1"/>
    </source>
</evidence>
<dbReference type="Pfam" id="PF12796">
    <property type="entry name" value="Ank_2"/>
    <property type="match status" value="5"/>
</dbReference>
<dbReference type="InterPro" id="IPR002110">
    <property type="entry name" value="Ankyrin_rpt"/>
</dbReference>
<dbReference type="InterPro" id="IPR036770">
    <property type="entry name" value="Ankyrin_rpt-contain_sf"/>
</dbReference>
<keyword evidence="5" id="KW-1185">Reference proteome</keyword>
<sequence>MPLLSLPNELIETIAETIQFECDLNALAQTNQSLYNLLNPYLYRFNVQQRGSSAVSWAAERGRPETLQKLIQEGANLNIRVDNHALSQPLLTAAMEGHIGVVKVLLDHGIPPDQIHDPADSEDETGYDQTRLTAMGWAAAGGHTDVFELLLARGADPTWKEPYKKESILMLAVEGGNPDIVRRLIALGCEVDARDSDGVTALARAARYGDVEAAQALINHGADPESRDQRGKTPLFCAAEGGHQTMVEFLLGKGVDPNPRNNDGQSPLSAAAAQDRPTCVALLLEHIDIEHVIAAGGPEAYTVLTSAAAFGHELVVKQLLEKGVDPDSRGATRSEWFVGGRTALSWAAEKGYYANVHILLDYGAVDLCPEDDDDLPPHILAAGNDHKEIVALLLDRGVNVNMTHTSSGHTALSKAADEYADSVVQLLLERGADPNHQIYDGRTPLALAVIGGNVSLVKMLLDAGADPDSEINWRQYGEDETWTPLQFAAISSRNEAGAIVKLLFEYSAKCRDIDNISSREVLFAAAKNARAGVVRAFLEQGFCSETEGDAHNRHRLLLCALESTGSREIICLLLEEYGFDVHFQDDEGRTALCWAAMVGNEFEVRLLLTKGADPLHEDKEGHNALFYAIRSANKQATQLLVEYVDARDLKKDYLDNPQVTTVLQEHPDIQKILQSHYWREVYPVPRFSNSIHLGGVLSRLP</sequence>
<accession>A0A8H4GVC0</accession>
<feature type="repeat" description="ANK" evidence="3">
    <location>
        <begin position="50"/>
        <end position="82"/>
    </location>
</feature>
<evidence type="ECO:0000256" key="1">
    <source>
        <dbReference type="ARBA" id="ARBA00022737"/>
    </source>
</evidence>
<feature type="repeat" description="ANK" evidence="3">
    <location>
        <begin position="440"/>
        <end position="472"/>
    </location>
</feature>
<protein>
    <recommendedName>
        <fullName evidence="6">Ankyrin repeat protein</fullName>
    </recommendedName>
</protein>
<name>A0A8H4GVC0_9EURO</name>
<evidence type="ECO:0000313" key="5">
    <source>
        <dbReference type="Proteomes" id="UP000653565"/>
    </source>
</evidence>
<dbReference type="SMART" id="SM00248">
    <property type="entry name" value="ANK"/>
    <property type="match status" value="16"/>
</dbReference>
<dbReference type="InterPro" id="IPR050889">
    <property type="entry name" value="Dendritic_Spine_Reg/Scaffold"/>
</dbReference>
<dbReference type="EMBL" id="JAAAPX010000140">
    <property type="protein sequence ID" value="KAF4228984.1"/>
    <property type="molecule type" value="Genomic_DNA"/>
</dbReference>
<reference evidence="4" key="2">
    <citation type="submission" date="2020-04" db="EMBL/GenBank/DDBJ databases">
        <authorList>
            <person name="Santos R.A.C."/>
            <person name="Steenwyk J.L."/>
            <person name="Rivero-Menendez O."/>
            <person name="Mead M.E."/>
            <person name="Silva L.P."/>
            <person name="Bastos R.W."/>
            <person name="Alastruey-Izquierdo A."/>
            <person name="Goldman G.H."/>
            <person name="Rokas A."/>
        </authorList>
    </citation>
    <scope>NUCLEOTIDE SEQUENCE</scope>
    <source>
        <strain evidence="4">CNM-CM6805</strain>
    </source>
</reference>
<dbReference type="PROSITE" id="PS50088">
    <property type="entry name" value="ANK_REPEAT"/>
    <property type="match status" value="10"/>
</dbReference>
<evidence type="ECO:0008006" key="6">
    <source>
        <dbReference type="Google" id="ProtNLM"/>
    </source>
</evidence>
<proteinExistence type="predicted"/>
<keyword evidence="1" id="KW-0677">Repeat</keyword>
<comment type="caution">
    <text evidence="4">The sequence shown here is derived from an EMBL/GenBank/DDBJ whole genome shotgun (WGS) entry which is preliminary data.</text>
</comment>
<dbReference type="PANTHER" id="PTHR24166:SF48">
    <property type="entry name" value="PROTEIN VAPYRIN"/>
    <property type="match status" value="1"/>
</dbReference>
<dbReference type="SUPFAM" id="SSF48403">
    <property type="entry name" value="Ankyrin repeat"/>
    <property type="match status" value="2"/>
</dbReference>